<dbReference type="FunFam" id="3.40.30.10:FF:000013">
    <property type="entry name" value="Blast:Protein SCO1 homolog, mitochondrial"/>
    <property type="match status" value="1"/>
</dbReference>
<dbReference type="GO" id="GO:0033617">
    <property type="term" value="P:mitochondrial respiratory chain complex IV assembly"/>
    <property type="evidence" value="ECO:0007669"/>
    <property type="project" value="TreeGrafter"/>
</dbReference>
<dbReference type="GO" id="GO:0005739">
    <property type="term" value="C:mitochondrion"/>
    <property type="evidence" value="ECO:0007669"/>
    <property type="project" value="GOC"/>
</dbReference>
<dbReference type="EMBL" id="CP136890">
    <property type="protein sequence ID" value="WOK94345.1"/>
    <property type="molecule type" value="Genomic_DNA"/>
</dbReference>
<dbReference type="CDD" id="cd02968">
    <property type="entry name" value="SCO"/>
    <property type="match status" value="1"/>
</dbReference>
<proteinExistence type="inferred from homology"/>
<evidence type="ECO:0000313" key="2">
    <source>
        <dbReference type="EMBL" id="WOK94345.1"/>
    </source>
</evidence>
<dbReference type="InterPro" id="IPR003782">
    <property type="entry name" value="SCO1/SenC"/>
</dbReference>
<name>A0AAQ3Q2Q2_9LILI</name>
<dbReference type="InterPro" id="IPR036249">
    <property type="entry name" value="Thioredoxin-like_sf"/>
</dbReference>
<dbReference type="PANTHER" id="PTHR12151">
    <property type="entry name" value="ELECTRON TRANSPORT PROTIN SCO1/SENC FAMILY MEMBER"/>
    <property type="match status" value="1"/>
</dbReference>
<keyword evidence="3" id="KW-1185">Reference proteome</keyword>
<dbReference type="Pfam" id="PF02630">
    <property type="entry name" value="SCO1-SenC"/>
    <property type="match status" value="1"/>
</dbReference>
<comment type="similarity">
    <text evidence="1">Belongs to the SCO1/2 family.</text>
</comment>
<dbReference type="PANTHER" id="PTHR12151:SF1">
    <property type="entry name" value="PROTEIN SCO1 HOMOLOG 2, MITOCHONDRIAL"/>
    <property type="match status" value="1"/>
</dbReference>
<sequence length="274" mass="31322">MLRSTLRRLSTRAVVAVAYRTSLRPRLYPSRGFQSRSYTNGSNYRKNNLEKQFSEDDELLSSHSWSTYIIPATMLLIAGTGLYIHYNDERRAIAKGSEQSTGYQRSNNNRPAIGGPFHLFDTENNSVTESAFRGNWTLLYFGYTSSPDVGPAEVKKIAEVIKILESEYNVKITPVFITIDPQRDTHAQLKAYLKEFDPRIIGLTGPISAVRQAAHEYRVYFKKVDEEGQDYLVESSNNMYLLDPNMEVVRFFGLEYDSQQLADTIMVEIKKASR</sequence>
<gene>
    <name evidence="2" type="ORF">Cni_G03047</name>
</gene>
<protein>
    <submittedName>
        <fullName evidence="2">Uncharacterized protein</fullName>
    </submittedName>
</protein>
<dbReference type="Proteomes" id="UP001327560">
    <property type="component" value="Chromosome 1"/>
</dbReference>
<evidence type="ECO:0000256" key="1">
    <source>
        <dbReference type="ARBA" id="ARBA00010996"/>
    </source>
</evidence>
<dbReference type="SUPFAM" id="SSF52833">
    <property type="entry name" value="Thioredoxin-like"/>
    <property type="match status" value="1"/>
</dbReference>
<accession>A0AAQ3Q2Q2</accession>
<evidence type="ECO:0000313" key="3">
    <source>
        <dbReference type="Proteomes" id="UP001327560"/>
    </source>
</evidence>
<organism evidence="2 3">
    <name type="scientific">Canna indica</name>
    <name type="common">Indian-shot</name>
    <dbReference type="NCBI Taxonomy" id="4628"/>
    <lineage>
        <taxon>Eukaryota</taxon>
        <taxon>Viridiplantae</taxon>
        <taxon>Streptophyta</taxon>
        <taxon>Embryophyta</taxon>
        <taxon>Tracheophyta</taxon>
        <taxon>Spermatophyta</taxon>
        <taxon>Magnoliopsida</taxon>
        <taxon>Liliopsida</taxon>
        <taxon>Zingiberales</taxon>
        <taxon>Cannaceae</taxon>
        <taxon>Canna</taxon>
    </lineage>
</organism>
<reference evidence="2 3" key="1">
    <citation type="submission" date="2023-10" db="EMBL/GenBank/DDBJ databases">
        <title>Chromosome-scale genome assembly provides insights into flower coloration mechanisms of Canna indica.</title>
        <authorList>
            <person name="Li C."/>
        </authorList>
    </citation>
    <scope>NUCLEOTIDE SEQUENCE [LARGE SCALE GENOMIC DNA]</scope>
    <source>
        <tissue evidence="2">Flower</tissue>
    </source>
</reference>
<dbReference type="Gene3D" id="3.40.30.10">
    <property type="entry name" value="Glutaredoxin"/>
    <property type="match status" value="1"/>
</dbReference>
<dbReference type="AlphaFoldDB" id="A0AAQ3Q2Q2"/>